<keyword evidence="4" id="KW-1003">Cell membrane</keyword>
<dbReference type="InterPro" id="IPR023271">
    <property type="entry name" value="Aquaporin-like"/>
</dbReference>
<feature type="transmembrane region" description="Helical" evidence="10">
    <location>
        <begin position="272"/>
        <end position="296"/>
    </location>
</feature>
<dbReference type="PANTHER" id="PTHR19139:SF199">
    <property type="entry name" value="MIP17260P"/>
    <property type="match status" value="1"/>
</dbReference>
<keyword evidence="3 8" id="KW-0813">Transport</keyword>
<keyword evidence="5 8" id="KW-0812">Transmembrane</keyword>
<evidence type="ECO:0000256" key="5">
    <source>
        <dbReference type="ARBA" id="ARBA00022692"/>
    </source>
</evidence>
<feature type="transmembrane region" description="Helical" evidence="10">
    <location>
        <begin position="186"/>
        <end position="211"/>
    </location>
</feature>
<keyword evidence="12" id="KW-1185">Reference proteome</keyword>
<dbReference type="PRINTS" id="PR00783">
    <property type="entry name" value="MINTRINSICP"/>
</dbReference>
<name>A0ABP0UKJ6_9BRYO</name>
<evidence type="ECO:0000256" key="9">
    <source>
        <dbReference type="SAM" id="MobiDB-lite"/>
    </source>
</evidence>
<dbReference type="SUPFAM" id="SSF81338">
    <property type="entry name" value="Aquaporin-like"/>
    <property type="match status" value="1"/>
</dbReference>
<dbReference type="InterPro" id="IPR034294">
    <property type="entry name" value="Aquaporin_transptr"/>
</dbReference>
<evidence type="ECO:0000313" key="12">
    <source>
        <dbReference type="Proteomes" id="UP001497512"/>
    </source>
</evidence>
<evidence type="ECO:0000256" key="2">
    <source>
        <dbReference type="ARBA" id="ARBA00006175"/>
    </source>
</evidence>
<proteinExistence type="inferred from homology"/>
<reference evidence="11" key="1">
    <citation type="submission" date="2024-02" db="EMBL/GenBank/DDBJ databases">
        <authorList>
            <consortium name="ELIXIR-Norway"/>
            <consortium name="Elixir Norway"/>
        </authorList>
    </citation>
    <scope>NUCLEOTIDE SEQUENCE</scope>
</reference>
<feature type="region of interest" description="Disordered" evidence="9">
    <location>
        <begin position="19"/>
        <end position="51"/>
    </location>
</feature>
<gene>
    <name evidence="11" type="ORF">CSSPTR1EN2_LOCUS17026</name>
</gene>
<organism evidence="11 12">
    <name type="scientific">Sphagnum troendelagicum</name>
    <dbReference type="NCBI Taxonomy" id="128251"/>
    <lineage>
        <taxon>Eukaryota</taxon>
        <taxon>Viridiplantae</taxon>
        <taxon>Streptophyta</taxon>
        <taxon>Embryophyta</taxon>
        <taxon>Bryophyta</taxon>
        <taxon>Sphagnophytina</taxon>
        <taxon>Sphagnopsida</taxon>
        <taxon>Sphagnales</taxon>
        <taxon>Sphagnaceae</taxon>
        <taxon>Sphagnum</taxon>
    </lineage>
</organism>
<dbReference type="EMBL" id="OZ019896">
    <property type="protein sequence ID" value="CAK9223827.1"/>
    <property type="molecule type" value="Genomic_DNA"/>
</dbReference>
<dbReference type="Pfam" id="PF00230">
    <property type="entry name" value="MIP"/>
    <property type="match status" value="1"/>
</dbReference>
<keyword evidence="7 10" id="KW-0472">Membrane</keyword>
<evidence type="ECO:0000313" key="11">
    <source>
        <dbReference type="EMBL" id="CAK9223827.1"/>
    </source>
</evidence>
<evidence type="ECO:0000256" key="4">
    <source>
        <dbReference type="ARBA" id="ARBA00022475"/>
    </source>
</evidence>
<evidence type="ECO:0000256" key="7">
    <source>
        <dbReference type="ARBA" id="ARBA00023136"/>
    </source>
</evidence>
<dbReference type="NCBIfam" id="TIGR00861">
    <property type="entry name" value="MIP"/>
    <property type="match status" value="1"/>
</dbReference>
<feature type="transmembrane region" description="Helical" evidence="10">
    <location>
        <begin position="158"/>
        <end position="180"/>
    </location>
</feature>
<dbReference type="PANTHER" id="PTHR19139">
    <property type="entry name" value="AQUAPORIN TRANSPORTER"/>
    <property type="match status" value="1"/>
</dbReference>
<dbReference type="Proteomes" id="UP001497512">
    <property type="component" value="Chromosome 4"/>
</dbReference>
<dbReference type="CDD" id="cd00333">
    <property type="entry name" value="MIP"/>
    <property type="match status" value="1"/>
</dbReference>
<comment type="similarity">
    <text evidence="2 8">Belongs to the MIP/aquaporin (TC 1.A.8) family.</text>
</comment>
<feature type="transmembrane region" description="Helical" evidence="10">
    <location>
        <begin position="303"/>
        <end position="323"/>
    </location>
</feature>
<dbReference type="InterPro" id="IPR022357">
    <property type="entry name" value="MIP_CS"/>
</dbReference>
<accession>A0ABP0UKJ6</accession>
<feature type="transmembrane region" description="Helical" evidence="10">
    <location>
        <begin position="232"/>
        <end position="252"/>
    </location>
</feature>
<evidence type="ECO:0000256" key="8">
    <source>
        <dbReference type="RuleBase" id="RU000477"/>
    </source>
</evidence>
<protein>
    <recommendedName>
        <fullName evidence="13">Aquaporin</fullName>
    </recommendedName>
</protein>
<evidence type="ECO:0000256" key="1">
    <source>
        <dbReference type="ARBA" id="ARBA00004651"/>
    </source>
</evidence>
<evidence type="ECO:0008006" key="13">
    <source>
        <dbReference type="Google" id="ProtNLM"/>
    </source>
</evidence>
<feature type="transmembrane region" description="Helical" evidence="10">
    <location>
        <begin position="348"/>
        <end position="365"/>
    </location>
</feature>
<dbReference type="PROSITE" id="PS00221">
    <property type="entry name" value="MIP"/>
    <property type="match status" value="1"/>
</dbReference>
<dbReference type="Gene3D" id="1.20.1080.10">
    <property type="entry name" value="Glycerol uptake facilitator protein"/>
    <property type="match status" value="1"/>
</dbReference>
<comment type="subcellular location">
    <subcellularLocation>
        <location evidence="1">Cell membrane</location>
        <topology evidence="1">Multi-pass membrane protein</topology>
    </subcellularLocation>
</comment>
<dbReference type="InterPro" id="IPR000425">
    <property type="entry name" value="MIP"/>
</dbReference>
<sequence length="366" mass="38745">MHNKKLYWFCSGLKRQPEKARGYASSESSGAVSNEQERERGGFNNPGTSKYEQEIINKQRFPGGSNTFSSFPARNAFATTTTTTTTSSDHHLKNSYGGVIISDADDVELHEVQDTNPPPAALHAMIQLLSVFNFMKVELGDRMTLRSKEEWRAAGAEFIGTLLFVYLGCGSVVATGMLSIEMTSARLIAIAMAHGLAISFLTGATGAISGGHLNPAVTLAFVVAGKETLMRAGLYVAAQLLGGTFGALLLKWSTPGTMVGSLGAHDLANGIYGAQGLLLEMVLTFVLVFVIFGVAVDRRGPGVIAPIPIGFAVLVDHLVGVPYTGASMNPARTFGPALVSGNWGRAPLVYWIGPCLGAVLASGVYR</sequence>
<evidence type="ECO:0000256" key="10">
    <source>
        <dbReference type="SAM" id="Phobius"/>
    </source>
</evidence>
<evidence type="ECO:0000256" key="6">
    <source>
        <dbReference type="ARBA" id="ARBA00022989"/>
    </source>
</evidence>
<keyword evidence="6 10" id="KW-1133">Transmembrane helix</keyword>
<feature type="compositionally biased region" description="Polar residues" evidence="9">
    <location>
        <begin position="25"/>
        <end position="34"/>
    </location>
</feature>
<evidence type="ECO:0000256" key="3">
    <source>
        <dbReference type="ARBA" id="ARBA00022448"/>
    </source>
</evidence>